<evidence type="ECO:0000313" key="4">
    <source>
        <dbReference type="Proteomes" id="UP000038802"/>
    </source>
</evidence>
<protein>
    <submittedName>
        <fullName evidence="2">Uncharacterized protein</fullName>
    </submittedName>
</protein>
<dbReference type="EMBL" id="CSBK01002791">
    <property type="protein sequence ID" value="CPA23444.1"/>
    <property type="molecule type" value="Genomic_DNA"/>
</dbReference>
<sequence>MLTTGLDGASMMMSASARAAIASVAALDFSAPTKAKLCVGTWAR</sequence>
<feature type="chain" id="PRO_5038210899" evidence="1">
    <location>
        <begin position="20"/>
        <end position="44"/>
    </location>
</feature>
<proteinExistence type="predicted"/>
<dbReference type="Proteomes" id="UP000038802">
    <property type="component" value="Unassembled WGS sequence"/>
</dbReference>
<gene>
    <name evidence="2" type="ORF">ERS007703_03853</name>
    <name evidence="3" type="ORF">ERS007739_04456</name>
</gene>
<keyword evidence="1" id="KW-0732">Signal</keyword>
<dbReference type="EMBL" id="CSAE01000577">
    <property type="protein sequence ID" value="COW55868.1"/>
    <property type="molecule type" value="Genomic_DNA"/>
</dbReference>
<reference evidence="4 5" key="2">
    <citation type="submission" date="2015-03" db="EMBL/GenBank/DDBJ databases">
        <authorList>
            <consortium name="Pathogen Informatics"/>
        </authorList>
    </citation>
    <scope>NUCLEOTIDE SEQUENCE [LARGE SCALE GENOMIC DNA]</scope>
    <source>
        <strain evidence="4">K00500041</strain>
        <strain evidence="5">N09902308</strain>
    </source>
</reference>
<name>A0A0U0UKY0_MYCTX</name>
<dbReference type="AlphaFoldDB" id="A0A0U0UKY0"/>
<organism evidence="2 4">
    <name type="scientific">Mycobacterium tuberculosis</name>
    <dbReference type="NCBI Taxonomy" id="1773"/>
    <lineage>
        <taxon>Bacteria</taxon>
        <taxon>Bacillati</taxon>
        <taxon>Actinomycetota</taxon>
        <taxon>Actinomycetes</taxon>
        <taxon>Mycobacteriales</taxon>
        <taxon>Mycobacteriaceae</taxon>
        <taxon>Mycobacterium</taxon>
        <taxon>Mycobacterium tuberculosis complex</taxon>
    </lineage>
</organism>
<evidence type="ECO:0000313" key="2">
    <source>
        <dbReference type="EMBL" id="COW55868.1"/>
    </source>
</evidence>
<reference evidence="2" key="3">
    <citation type="submission" date="2015-03" db="EMBL/GenBank/DDBJ databases">
        <authorList>
            <person name="Murphy D."/>
        </authorList>
    </citation>
    <scope>NUCLEOTIDE SEQUENCE [LARGE SCALE GENOMIC DNA]</scope>
    <source>
        <strain evidence="2">K00500041</strain>
    </source>
</reference>
<feature type="signal peptide" evidence="1">
    <location>
        <begin position="1"/>
        <end position="19"/>
    </location>
</feature>
<reference evidence="3" key="1">
    <citation type="submission" date="2015-03" db="EMBL/GenBank/DDBJ databases">
        <authorList>
            <consortium name="Pathogen Informatics"/>
            <person name="Murphy D."/>
        </authorList>
    </citation>
    <scope>NUCLEOTIDE SEQUENCE</scope>
    <source>
        <strain evidence="3">N09902308</strain>
    </source>
</reference>
<evidence type="ECO:0000256" key="1">
    <source>
        <dbReference type="SAM" id="SignalP"/>
    </source>
</evidence>
<evidence type="ECO:0000313" key="5">
    <source>
        <dbReference type="Proteomes" id="UP000039021"/>
    </source>
</evidence>
<evidence type="ECO:0000313" key="3">
    <source>
        <dbReference type="EMBL" id="CPA23444.1"/>
    </source>
</evidence>
<dbReference type="Proteomes" id="UP000039021">
    <property type="component" value="Unassembled WGS sequence"/>
</dbReference>
<accession>A0A0U0UKY0</accession>